<dbReference type="PANTHER" id="PTHR11142:SF0">
    <property type="entry name" value="TRNA PSEUDOURIDINE SYNTHASE-LIKE 1"/>
    <property type="match status" value="1"/>
</dbReference>
<evidence type="ECO:0000259" key="5">
    <source>
        <dbReference type="Pfam" id="PF01416"/>
    </source>
</evidence>
<dbReference type="NCBIfam" id="TIGR00071">
    <property type="entry name" value="hisT_truA"/>
    <property type="match status" value="1"/>
</dbReference>
<evidence type="ECO:0000256" key="4">
    <source>
        <dbReference type="RuleBase" id="RU003792"/>
    </source>
</evidence>
<dbReference type="InterPro" id="IPR020094">
    <property type="entry name" value="TruA/RsuA/RluB/E/F_N"/>
</dbReference>
<dbReference type="HAMAP" id="MF_00171">
    <property type="entry name" value="TruA"/>
    <property type="match status" value="1"/>
</dbReference>
<dbReference type="Gene3D" id="3.30.70.660">
    <property type="entry name" value="Pseudouridine synthase I, catalytic domain, C-terminal subdomain"/>
    <property type="match status" value="1"/>
</dbReference>
<dbReference type="InterPro" id="IPR020097">
    <property type="entry name" value="PsdUridine_synth_TruA_a/b_dom"/>
</dbReference>
<dbReference type="Gene3D" id="3.30.70.580">
    <property type="entry name" value="Pseudouridine synthase I, catalytic domain, N-terminal subdomain"/>
    <property type="match status" value="1"/>
</dbReference>
<dbReference type="Proteomes" id="UP001604336">
    <property type="component" value="Unassembled WGS sequence"/>
</dbReference>
<keyword evidence="3 4" id="KW-0413">Isomerase</keyword>
<dbReference type="FunFam" id="3.30.70.580:FF:000001">
    <property type="entry name" value="tRNA pseudouridine synthase A"/>
    <property type="match status" value="1"/>
</dbReference>
<dbReference type="InterPro" id="IPR020095">
    <property type="entry name" value="PsdUridine_synth_TruA_C"/>
</dbReference>
<name>A0ABD1Q2U6_9LAMI</name>
<comment type="catalytic activity">
    <reaction evidence="4">
        <text>uridine(38/39/40) in tRNA = pseudouridine(38/39/40) in tRNA</text>
        <dbReference type="Rhea" id="RHEA:22376"/>
        <dbReference type="Rhea" id="RHEA-COMP:10085"/>
        <dbReference type="Rhea" id="RHEA-COMP:10087"/>
        <dbReference type="ChEBI" id="CHEBI:65314"/>
        <dbReference type="ChEBI" id="CHEBI:65315"/>
        <dbReference type="EC" id="5.4.99.12"/>
    </reaction>
</comment>
<dbReference type="GO" id="GO:0160147">
    <property type="term" value="F:tRNA pseudouridine(38-40) synthase activity"/>
    <property type="evidence" value="ECO:0007669"/>
    <property type="project" value="UniProtKB-EC"/>
</dbReference>
<evidence type="ECO:0000313" key="7">
    <source>
        <dbReference type="Proteomes" id="UP001604336"/>
    </source>
</evidence>
<dbReference type="EMBL" id="JBFOLK010000012">
    <property type="protein sequence ID" value="KAL2470204.1"/>
    <property type="molecule type" value="Genomic_DNA"/>
</dbReference>
<organism evidence="6 7">
    <name type="scientific">Abeliophyllum distichum</name>
    <dbReference type="NCBI Taxonomy" id="126358"/>
    <lineage>
        <taxon>Eukaryota</taxon>
        <taxon>Viridiplantae</taxon>
        <taxon>Streptophyta</taxon>
        <taxon>Embryophyta</taxon>
        <taxon>Tracheophyta</taxon>
        <taxon>Spermatophyta</taxon>
        <taxon>Magnoliopsida</taxon>
        <taxon>eudicotyledons</taxon>
        <taxon>Gunneridae</taxon>
        <taxon>Pentapetalae</taxon>
        <taxon>asterids</taxon>
        <taxon>lamiids</taxon>
        <taxon>Lamiales</taxon>
        <taxon>Oleaceae</taxon>
        <taxon>Forsythieae</taxon>
        <taxon>Abeliophyllum</taxon>
    </lineage>
</organism>
<comment type="similarity">
    <text evidence="1 4">Belongs to the tRNA pseudouridine synthase TruA family.</text>
</comment>
<evidence type="ECO:0000313" key="6">
    <source>
        <dbReference type="EMBL" id="KAL2470204.1"/>
    </source>
</evidence>
<dbReference type="AlphaFoldDB" id="A0ABD1Q2U6"/>
<gene>
    <name evidence="6" type="ORF">Adt_38340</name>
</gene>
<keyword evidence="2 4" id="KW-0819">tRNA processing</keyword>
<accession>A0ABD1Q2U6</accession>
<reference evidence="7" key="1">
    <citation type="submission" date="2024-07" db="EMBL/GenBank/DDBJ databases">
        <title>Two chromosome-level genome assemblies of Korean endemic species Abeliophyllum distichum and Forsythia ovata (Oleaceae).</title>
        <authorList>
            <person name="Jang H."/>
        </authorList>
    </citation>
    <scope>NUCLEOTIDE SEQUENCE [LARGE SCALE GENOMIC DNA]</scope>
</reference>
<feature type="domain" description="Pseudouridine synthase I TruA alpha/beta" evidence="5">
    <location>
        <begin position="61"/>
        <end position="160"/>
    </location>
</feature>
<comment type="caution">
    <text evidence="6">The sequence shown here is derived from an EMBL/GenBank/DDBJ whole genome shotgun (WGS) entry which is preliminary data.</text>
</comment>
<dbReference type="InterPro" id="IPR001406">
    <property type="entry name" value="PsdUridine_synth_TruA"/>
</dbReference>
<dbReference type="InterPro" id="IPR020103">
    <property type="entry name" value="PsdUridine_synth_cat_dom_sf"/>
</dbReference>
<dbReference type="GO" id="GO:0008033">
    <property type="term" value="P:tRNA processing"/>
    <property type="evidence" value="ECO:0007669"/>
    <property type="project" value="UniProtKB-KW"/>
</dbReference>
<dbReference type="PANTHER" id="PTHR11142">
    <property type="entry name" value="PSEUDOURIDYLATE SYNTHASE"/>
    <property type="match status" value="1"/>
</dbReference>
<evidence type="ECO:0000256" key="2">
    <source>
        <dbReference type="ARBA" id="ARBA00022694"/>
    </source>
</evidence>
<dbReference type="EC" id="5.4.99.12" evidence="4"/>
<evidence type="ECO:0000256" key="1">
    <source>
        <dbReference type="ARBA" id="ARBA00009375"/>
    </source>
</evidence>
<proteinExistence type="inferred from homology"/>
<dbReference type="Pfam" id="PF01416">
    <property type="entry name" value="PseudoU_synth_1"/>
    <property type="match status" value="2"/>
</dbReference>
<protein>
    <recommendedName>
        <fullName evidence="4">tRNA pseudouridine synthase</fullName>
        <ecNumber evidence="4">5.4.99.12</ecNumber>
    </recommendedName>
</protein>
<sequence length="355" mass="39743">MNKASAPAPVQAVGLPSVLSSALESPRLPISSYNCSNLTGDGQDKDTKKLNLPTFKWRLVIAYDGTRFSGWQYQQSTPTVQCIIEEALTRITKLERKDLLLVGAGRTDAGVHAWGQVAHFITPFNYDSLEGIHKALNGLLPSDIRVREISSAVPEFHARFSVKSKIYHYKVYNDTIMDPFHREYAYHSVYKLNVAAMRDAARHFVGKHDFSAFANASRNDRVPNPVKKIFHCNVNEMGPLVQLEVEGSGFLYRQVRNMVALLLQVGREAVPPDIVPKLLGSQDRKELAKYALSVPPHGLCLLAVKYNEDHFGLPPDLKRRFLHQISQDKEILQLANTTAGGGKPSYRIMPTLSMY</sequence>
<evidence type="ECO:0000256" key="3">
    <source>
        <dbReference type="ARBA" id="ARBA00023235"/>
    </source>
</evidence>
<dbReference type="CDD" id="cd02570">
    <property type="entry name" value="PseudoU_synth_EcTruA"/>
    <property type="match status" value="1"/>
</dbReference>
<keyword evidence="7" id="KW-1185">Reference proteome</keyword>
<dbReference type="SUPFAM" id="SSF55120">
    <property type="entry name" value="Pseudouridine synthase"/>
    <property type="match status" value="1"/>
</dbReference>
<feature type="domain" description="Pseudouridine synthase I TruA alpha/beta" evidence="5">
    <location>
        <begin position="200"/>
        <end position="307"/>
    </location>
</feature>